<organism evidence="3 4">
    <name type="scientific">Haliscomenobacter hydrossis (strain ATCC 27775 / DSM 1100 / LMG 10767 / O)</name>
    <dbReference type="NCBI Taxonomy" id="760192"/>
    <lineage>
        <taxon>Bacteria</taxon>
        <taxon>Pseudomonadati</taxon>
        <taxon>Bacteroidota</taxon>
        <taxon>Saprospiria</taxon>
        <taxon>Saprospirales</taxon>
        <taxon>Haliscomenobacteraceae</taxon>
        <taxon>Haliscomenobacter</taxon>
    </lineage>
</organism>
<reference evidence="3 4" key="1">
    <citation type="journal article" date="2011" name="Stand. Genomic Sci.">
        <title>Complete genome sequence of Haliscomenobacter hydrossis type strain (O).</title>
        <authorList>
            <consortium name="US DOE Joint Genome Institute (JGI-PGF)"/>
            <person name="Daligault H."/>
            <person name="Lapidus A."/>
            <person name="Zeytun A."/>
            <person name="Nolan M."/>
            <person name="Lucas S."/>
            <person name="Del Rio T.G."/>
            <person name="Tice H."/>
            <person name="Cheng J.F."/>
            <person name="Tapia R."/>
            <person name="Han C."/>
            <person name="Goodwin L."/>
            <person name="Pitluck S."/>
            <person name="Liolios K."/>
            <person name="Pagani I."/>
            <person name="Ivanova N."/>
            <person name="Huntemann M."/>
            <person name="Mavromatis K."/>
            <person name="Mikhailova N."/>
            <person name="Pati A."/>
            <person name="Chen A."/>
            <person name="Palaniappan K."/>
            <person name="Land M."/>
            <person name="Hauser L."/>
            <person name="Brambilla E.M."/>
            <person name="Rohde M."/>
            <person name="Verbarg S."/>
            <person name="Goker M."/>
            <person name="Bristow J."/>
            <person name="Eisen J.A."/>
            <person name="Markowitz V."/>
            <person name="Hugenholtz P."/>
            <person name="Kyrpides N.C."/>
            <person name="Klenk H.P."/>
            <person name="Woyke T."/>
        </authorList>
    </citation>
    <scope>NUCLEOTIDE SEQUENCE [LARGE SCALE GENOMIC DNA]</scope>
    <source>
        <strain evidence="4">ATCC 27775 / DSM 1100 / LMG 10767 / O</strain>
    </source>
</reference>
<dbReference type="AlphaFoldDB" id="F4KWG1"/>
<proteinExistence type="predicted"/>
<name>F4KWG1_HALH1</name>
<dbReference type="STRING" id="760192.Halhy_2437"/>
<gene>
    <name evidence="3" type="ordered locus">Halhy_2437</name>
</gene>
<dbReference type="eggNOG" id="COG2010">
    <property type="taxonomic scope" value="Bacteria"/>
</dbReference>
<feature type="compositionally biased region" description="Basic and acidic residues" evidence="1">
    <location>
        <begin position="153"/>
        <end position="162"/>
    </location>
</feature>
<accession>F4KWG1</accession>
<sequence length="168" mass="18937">MKLLKRIGLLLLLLAIAIQFVPVNRTNPALDPNQDYLKVSAAPAEVARLLKASCYDCHSNESKYPWYAYVAPVSFLVQNHIQEGRSKVNFSTWGNSSAHDQSEALEEIPETIAEGEMPLWDYNLMHPEAKLSEAEKGTLIDWFNQGGNSAEKSISKRENEYEGEHDED</sequence>
<dbReference type="RefSeq" id="WP_013764860.1">
    <property type="nucleotide sequence ID" value="NC_015510.1"/>
</dbReference>
<dbReference type="SMART" id="SM01235">
    <property type="entry name" value="Haem_bd"/>
    <property type="match status" value="1"/>
</dbReference>
<evidence type="ECO:0000256" key="1">
    <source>
        <dbReference type="SAM" id="MobiDB-lite"/>
    </source>
</evidence>
<dbReference type="Proteomes" id="UP000008461">
    <property type="component" value="Chromosome"/>
</dbReference>
<protein>
    <recommendedName>
        <fullName evidence="2">Haem-binding domain-containing protein</fullName>
    </recommendedName>
</protein>
<dbReference type="HOGENOM" id="CLU_120447_0_0_10"/>
<feature type="region of interest" description="Disordered" evidence="1">
    <location>
        <begin position="144"/>
        <end position="168"/>
    </location>
</feature>
<keyword evidence="4" id="KW-1185">Reference proteome</keyword>
<reference key="2">
    <citation type="submission" date="2011-04" db="EMBL/GenBank/DDBJ databases">
        <title>Complete sequence of chromosome of Haliscomenobacter hydrossis DSM 1100.</title>
        <authorList>
            <consortium name="US DOE Joint Genome Institute (JGI-PGF)"/>
            <person name="Lucas S."/>
            <person name="Han J."/>
            <person name="Lapidus A."/>
            <person name="Bruce D."/>
            <person name="Goodwin L."/>
            <person name="Pitluck S."/>
            <person name="Peters L."/>
            <person name="Kyrpides N."/>
            <person name="Mavromatis K."/>
            <person name="Ivanova N."/>
            <person name="Ovchinnikova G."/>
            <person name="Pagani I."/>
            <person name="Daligault H."/>
            <person name="Detter J.C."/>
            <person name="Han C."/>
            <person name="Land M."/>
            <person name="Hauser L."/>
            <person name="Markowitz V."/>
            <person name="Cheng J.-F."/>
            <person name="Hugenholtz P."/>
            <person name="Woyke T."/>
            <person name="Wu D."/>
            <person name="Verbarg S."/>
            <person name="Frueling A."/>
            <person name="Brambilla E."/>
            <person name="Klenk H.-P."/>
            <person name="Eisen J.A."/>
        </authorList>
    </citation>
    <scope>NUCLEOTIDE SEQUENCE</scope>
    <source>
        <strain>DSM 1100</strain>
    </source>
</reference>
<evidence type="ECO:0000313" key="4">
    <source>
        <dbReference type="Proteomes" id="UP000008461"/>
    </source>
</evidence>
<dbReference type="InterPro" id="IPR025992">
    <property type="entry name" value="Haem-bd"/>
</dbReference>
<dbReference type="KEGG" id="hhy:Halhy_2437"/>
<evidence type="ECO:0000259" key="2">
    <source>
        <dbReference type="SMART" id="SM01235"/>
    </source>
</evidence>
<feature type="domain" description="Haem-binding" evidence="2">
    <location>
        <begin position="12"/>
        <end position="147"/>
    </location>
</feature>
<dbReference type="Pfam" id="PF14376">
    <property type="entry name" value="Haem_bd"/>
    <property type="match status" value="1"/>
</dbReference>
<evidence type="ECO:0000313" key="3">
    <source>
        <dbReference type="EMBL" id="AEE50311.1"/>
    </source>
</evidence>
<dbReference type="EMBL" id="CP002691">
    <property type="protein sequence ID" value="AEE50311.1"/>
    <property type="molecule type" value="Genomic_DNA"/>
</dbReference>